<protein>
    <recommendedName>
        <fullName evidence="5">AIG1-type G domain-containing protein</fullName>
    </recommendedName>
</protein>
<dbReference type="InterPro" id="IPR045058">
    <property type="entry name" value="GIMA/IAN/Toc"/>
</dbReference>
<accession>A0A8S3T5V8</accession>
<dbReference type="Pfam" id="PF04548">
    <property type="entry name" value="AIG1"/>
    <property type="match status" value="1"/>
</dbReference>
<evidence type="ECO:0000259" key="5">
    <source>
        <dbReference type="PROSITE" id="PS51720"/>
    </source>
</evidence>
<keyword evidence="4" id="KW-0472">Membrane</keyword>
<reference evidence="6" key="1">
    <citation type="submission" date="2021-03" db="EMBL/GenBank/DDBJ databases">
        <authorList>
            <person name="Bekaert M."/>
        </authorList>
    </citation>
    <scope>NUCLEOTIDE SEQUENCE</scope>
</reference>
<keyword evidence="2" id="KW-0547">Nucleotide-binding</keyword>
<proteinExistence type="inferred from homology"/>
<dbReference type="SUPFAM" id="SSF52540">
    <property type="entry name" value="P-loop containing nucleoside triphosphate hydrolases"/>
    <property type="match status" value="1"/>
</dbReference>
<dbReference type="PROSITE" id="PS51720">
    <property type="entry name" value="G_AIG1"/>
    <property type="match status" value="1"/>
</dbReference>
<dbReference type="InterPro" id="IPR006703">
    <property type="entry name" value="G_AIG1"/>
</dbReference>
<sequence>MEKKIVHVIDTPGFFDTEITEDKVLTEIIRSCGMVSPGPHVILYVMTIRHRFTNEDARCVDEFVNLFAGNPYKHTIICFTDKDALDHKGKNTFEYLRDVPEPLRNLLKKCGNRTVFFNNISGNTKHQWIELYSVIDKMLKQNNDSFFSNEILVEVEKALVQKMKEDNDPSKVKRLIYKTKRDMANDGSTMSYLKTTLLASGSCGTLMGITVLAGSLIVGHGLVAALVAAKTATFLGSVVGGTVFFAGKMITRTVTTHCSIS</sequence>
<dbReference type="GO" id="GO:0005525">
    <property type="term" value="F:GTP binding"/>
    <property type="evidence" value="ECO:0007669"/>
    <property type="project" value="UniProtKB-KW"/>
</dbReference>
<evidence type="ECO:0000256" key="2">
    <source>
        <dbReference type="ARBA" id="ARBA00022741"/>
    </source>
</evidence>
<dbReference type="EMBL" id="CAJPWZ010002015">
    <property type="protein sequence ID" value="CAG2229020.1"/>
    <property type="molecule type" value="Genomic_DNA"/>
</dbReference>
<gene>
    <name evidence="6" type="ORF">MEDL_41946</name>
</gene>
<dbReference type="PANTHER" id="PTHR10903:SF184">
    <property type="entry name" value="GTP-BINDING PROTEIN A"/>
    <property type="match status" value="1"/>
</dbReference>
<name>A0A8S3T5V8_MYTED</name>
<dbReference type="AlphaFoldDB" id="A0A8S3T5V8"/>
<evidence type="ECO:0000256" key="4">
    <source>
        <dbReference type="SAM" id="Phobius"/>
    </source>
</evidence>
<feature type="domain" description="AIG1-type G" evidence="5">
    <location>
        <begin position="1"/>
        <end position="156"/>
    </location>
</feature>
<keyword evidence="7" id="KW-1185">Reference proteome</keyword>
<dbReference type="Gene3D" id="3.40.50.300">
    <property type="entry name" value="P-loop containing nucleotide triphosphate hydrolases"/>
    <property type="match status" value="1"/>
</dbReference>
<keyword evidence="4" id="KW-1133">Transmembrane helix</keyword>
<dbReference type="Proteomes" id="UP000683360">
    <property type="component" value="Unassembled WGS sequence"/>
</dbReference>
<keyword evidence="4" id="KW-0812">Transmembrane</keyword>
<organism evidence="6 7">
    <name type="scientific">Mytilus edulis</name>
    <name type="common">Blue mussel</name>
    <dbReference type="NCBI Taxonomy" id="6550"/>
    <lineage>
        <taxon>Eukaryota</taxon>
        <taxon>Metazoa</taxon>
        <taxon>Spiralia</taxon>
        <taxon>Lophotrochozoa</taxon>
        <taxon>Mollusca</taxon>
        <taxon>Bivalvia</taxon>
        <taxon>Autobranchia</taxon>
        <taxon>Pteriomorphia</taxon>
        <taxon>Mytilida</taxon>
        <taxon>Mytiloidea</taxon>
        <taxon>Mytilidae</taxon>
        <taxon>Mytilinae</taxon>
        <taxon>Mytilus</taxon>
    </lineage>
</organism>
<feature type="transmembrane region" description="Helical" evidence="4">
    <location>
        <begin position="197"/>
        <end position="217"/>
    </location>
</feature>
<feature type="transmembrane region" description="Helical" evidence="4">
    <location>
        <begin position="223"/>
        <end position="246"/>
    </location>
</feature>
<evidence type="ECO:0000313" key="7">
    <source>
        <dbReference type="Proteomes" id="UP000683360"/>
    </source>
</evidence>
<evidence type="ECO:0000256" key="1">
    <source>
        <dbReference type="ARBA" id="ARBA00008535"/>
    </source>
</evidence>
<evidence type="ECO:0000256" key="3">
    <source>
        <dbReference type="ARBA" id="ARBA00023134"/>
    </source>
</evidence>
<comment type="caution">
    <text evidence="6">The sequence shown here is derived from an EMBL/GenBank/DDBJ whole genome shotgun (WGS) entry which is preliminary data.</text>
</comment>
<dbReference type="InterPro" id="IPR027417">
    <property type="entry name" value="P-loop_NTPase"/>
</dbReference>
<evidence type="ECO:0000313" key="6">
    <source>
        <dbReference type="EMBL" id="CAG2229020.1"/>
    </source>
</evidence>
<dbReference type="OrthoDB" id="8954335at2759"/>
<dbReference type="PANTHER" id="PTHR10903">
    <property type="entry name" value="GTPASE, IMAP FAMILY MEMBER-RELATED"/>
    <property type="match status" value="1"/>
</dbReference>
<comment type="similarity">
    <text evidence="1">Belongs to the TRAFAC class TrmE-Era-EngA-EngB-Septin-like GTPase superfamily. AIG1/Toc34/Toc159-like paraseptin GTPase family. IAN subfamily.</text>
</comment>
<keyword evidence="3" id="KW-0342">GTP-binding</keyword>